<evidence type="ECO:0008006" key="11">
    <source>
        <dbReference type="Google" id="ProtNLM"/>
    </source>
</evidence>
<dbReference type="InterPro" id="IPR027417">
    <property type="entry name" value="P-loop_NTPase"/>
</dbReference>
<dbReference type="InterPro" id="IPR036640">
    <property type="entry name" value="ABC1_TM_sf"/>
</dbReference>
<accession>A0A8S4PH95</accession>
<gene>
    <name evidence="9" type="ORF">OFUS_LOCUS17335</name>
</gene>
<keyword evidence="3 6" id="KW-0812">Transmembrane</keyword>
<feature type="transmembrane region" description="Helical" evidence="6">
    <location>
        <begin position="93"/>
        <end position="112"/>
    </location>
</feature>
<dbReference type="GO" id="GO:0006635">
    <property type="term" value="P:fatty acid beta-oxidation"/>
    <property type="evidence" value="ECO:0007669"/>
    <property type="project" value="TreeGrafter"/>
</dbReference>
<evidence type="ECO:0000259" key="8">
    <source>
        <dbReference type="PROSITE" id="PS50929"/>
    </source>
</evidence>
<dbReference type="AlphaFoldDB" id="A0A8S4PH95"/>
<dbReference type="GO" id="GO:0042760">
    <property type="term" value="P:very long-chain fatty acid catabolic process"/>
    <property type="evidence" value="ECO:0007669"/>
    <property type="project" value="TreeGrafter"/>
</dbReference>
<dbReference type="InterPro" id="IPR050835">
    <property type="entry name" value="ABC_transporter_sub-D"/>
</dbReference>
<sequence>AVPARKSEKSVCGMPVFHTKLLETLGPKSYKFGLLFIKRLCRLLGVMFPSWKSASVLLFVVIIMIGLLEQYVIYNVGLIPSKFYKSLGDKDQVAFRSDLLVSIGLVLAIAFIKSSSQYASGVLYLTWRGSITRYLHKQYFRDVLYYKINVLDIDIDNPDQRIAQDVDKLCNNLSQIISRLLITPFTIAYYTYQAWTGTGYIGPVSVLAFFIVFTVINKFLLGPVIHYVVKQEKNEGDFRFKHMQIRVNAESAAFYQAGRLEAQKANHKLSKLLQAQSGLIRREYALNFSVNCGDYLGSILSYIAIAVPIFLGTYDNLSPTDLSALISRNSFVTIYLINCFTRLIDMASQASDIAGTTHRIGQLLECLDVHWGDQQEYDNSLSTISFSSSRSYSEGPEDSTKAYKVKHLSYKKPRAEKNFLNDLSIEISQGENMLITGDSGCGKSSLLRVLAALWPHSKGTVDRLLPQGPAGVMFLPQKPYFTSGSLKQQIIYPVEETSNTESYDDEKCSECLEYVGLTHLLERVSLDGENDWNWYDMLSPGEMQRLSFARLFYHSPPFAVLDEASSQIGLTSECSMYTKCKDLNITVVSVGHRDSLRQYHNTELKLDGMGGWTILPILTNSQ</sequence>
<dbReference type="InterPro" id="IPR003439">
    <property type="entry name" value="ABC_transporter-like_ATP-bd"/>
</dbReference>
<feature type="domain" description="ABC transporter" evidence="7">
    <location>
        <begin position="403"/>
        <end position="618"/>
    </location>
</feature>
<keyword evidence="10" id="KW-1185">Reference proteome</keyword>
<dbReference type="PROSITE" id="PS00211">
    <property type="entry name" value="ABC_TRANSPORTER_1"/>
    <property type="match status" value="1"/>
</dbReference>
<organism evidence="9 10">
    <name type="scientific">Owenia fusiformis</name>
    <name type="common">Polychaete worm</name>
    <dbReference type="NCBI Taxonomy" id="6347"/>
    <lineage>
        <taxon>Eukaryota</taxon>
        <taxon>Metazoa</taxon>
        <taxon>Spiralia</taxon>
        <taxon>Lophotrochozoa</taxon>
        <taxon>Annelida</taxon>
        <taxon>Polychaeta</taxon>
        <taxon>Sedentaria</taxon>
        <taxon>Canalipalpata</taxon>
        <taxon>Sabellida</taxon>
        <taxon>Oweniida</taxon>
        <taxon>Oweniidae</taxon>
        <taxon>Owenia</taxon>
    </lineage>
</organism>
<dbReference type="Pfam" id="PF06472">
    <property type="entry name" value="ABC_membrane_2"/>
    <property type="match status" value="1"/>
</dbReference>
<evidence type="ECO:0000259" key="7">
    <source>
        <dbReference type="PROSITE" id="PS50893"/>
    </source>
</evidence>
<dbReference type="GO" id="GO:0005324">
    <property type="term" value="F:long-chain fatty acid transmembrane transporter activity"/>
    <property type="evidence" value="ECO:0007669"/>
    <property type="project" value="TreeGrafter"/>
</dbReference>
<evidence type="ECO:0000256" key="1">
    <source>
        <dbReference type="ARBA" id="ARBA00008575"/>
    </source>
</evidence>
<dbReference type="PANTHER" id="PTHR11384">
    <property type="entry name" value="ATP-BINDING CASSETTE, SUB-FAMILY D MEMBER"/>
    <property type="match status" value="1"/>
</dbReference>
<dbReference type="OrthoDB" id="422637at2759"/>
<dbReference type="Gene3D" id="3.40.50.300">
    <property type="entry name" value="P-loop containing nucleotide triphosphate hydrolases"/>
    <property type="match status" value="1"/>
</dbReference>
<dbReference type="GO" id="GO:0016887">
    <property type="term" value="F:ATP hydrolysis activity"/>
    <property type="evidence" value="ECO:0007669"/>
    <property type="project" value="InterPro"/>
</dbReference>
<dbReference type="GO" id="GO:0005778">
    <property type="term" value="C:peroxisomal membrane"/>
    <property type="evidence" value="ECO:0007669"/>
    <property type="project" value="TreeGrafter"/>
</dbReference>
<dbReference type="EMBL" id="CAIIXF020000008">
    <property type="protein sequence ID" value="CAH1792364.1"/>
    <property type="molecule type" value="Genomic_DNA"/>
</dbReference>
<dbReference type="PROSITE" id="PS50929">
    <property type="entry name" value="ABC_TM1F"/>
    <property type="match status" value="1"/>
</dbReference>
<keyword evidence="2" id="KW-0813">Transport</keyword>
<dbReference type="Proteomes" id="UP000749559">
    <property type="component" value="Unassembled WGS sequence"/>
</dbReference>
<dbReference type="Pfam" id="PF00005">
    <property type="entry name" value="ABC_tran"/>
    <property type="match status" value="1"/>
</dbReference>
<reference evidence="9" key="1">
    <citation type="submission" date="2022-03" db="EMBL/GenBank/DDBJ databases">
        <authorList>
            <person name="Martin C."/>
        </authorList>
    </citation>
    <scope>NUCLEOTIDE SEQUENCE</scope>
</reference>
<keyword evidence="4 6" id="KW-1133">Transmembrane helix</keyword>
<comment type="similarity">
    <text evidence="1">Belongs to the ABC transporter superfamily. ABCD family. Peroxisomal fatty acyl CoA transporter (TC 3.A.1.203) subfamily.</text>
</comment>
<dbReference type="GO" id="GO:0140359">
    <property type="term" value="F:ABC-type transporter activity"/>
    <property type="evidence" value="ECO:0007669"/>
    <property type="project" value="InterPro"/>
</dbReference>
<evidence type="ECO:0000256" key="3">
    <source>
        <dbReference type="ARBA" id="ARBA00022692"/>
    </source>
</evidence>
<dbReference type="InterPro" id="IPR011527">
    <property type="entry name" value="ABC1_TM_dom"/>
</dbReference>
<dbReference type="GO" id="GO:0007031">
    <property type="term" value="P:peroxisome organization"/>
    <property type="evidence" value="ECO:0007669"/>
    <property type="project" value="TreeGrafter"/>
</dbReference>
<dbReference type="InterPro" id="IPR017871">
    <property type="entry name" value="ABC_transporter-like_CS"/>
</dbReference>
<dbReference type="SUPFAM" id="SSF90123">
    <property type="entry name" value="ABC transporter transmembrane region"/>
    <property type="match status" value="1"/>
</dbReference>
<dbReference type="CDD" id="cd03223">
    <property type="entry name" value="ABCD_peroxisomal_ALDP"/>
    <property type="match status" value="1"/>
</dbReference>
<dbReference type="GO" id="GO:0005524">
    <property type="term" value="F:ATP binding"/>
    <property type="evidence" value="ECO:0007669"/>
    <property type="project" value="InterPro"/>
</dbReference>
<feature type="domain" description="ABC transmembrane type-1" evidence="8">
    <location>
        <begin position="56"/>
        <end position="348"/>
    </location>
</feature>
<dbReference type="Gene3D" id="1.20.1560.10">
    <property type="entry name" value="ABC transporter type 1, transmembrane domain"/>
    <property type="match status" value="1"/>
</dbReference>
<keyword evidence="5 6" id="KW-0472">Membrane</keyword>
<comment type="caution">
    <text evidence="9">The sequence shown here is derived from an EMBL/GenBank/DDBJ whole genome shotgun (WGS) entry which is preliminary data.</text>
</comment>
<name>A0A8S4PH95_OWEFU</name>
<evidence type="ECO:0000313" key="9">
    <source>
        <dbReference type="EMBL" id="CAH1792365.1"/>
    </source>
</evidence>
<proteinExistence type="inferred from homology"/>
<evidence type="ECO:0000313" key="10">
    <source>
        <dbReference type="Proteomes" id="UP000749559"/>
    </source>
</evidence>
<feature type="transmembrane region" description="Helical" evidence="6">
    <location>
        <begin position="54"/>
        <end position="73"/>
    </location>
</feature>
<dbReference type="SUPFAM" id="SSF52540">
    <property type="entry name" value="P-loop containing nucleoside triphosphate hydrolases"/>
    <property type="match status" value="1"/>
</dbReference>
<evidence type="ECO:0000256" key="6">
    <source>
        <dbReference type="SAM" id="Phobius"/>
    </source>
</evidence>
<evidence type="ECO:0000256" key="2">
    <source>
        <dbReference type="ARBA" id="ARBA00022448"/>
    </source>
</evidence>
<dbReference type="GO" id="GO:0015910">
    <property type="term" value="P:long-chain fatty acid import into peroxisome"/>
    <property type="evidence" value="ECO:0007669"/>
    <property type="project" value="TreeGrafter"/>
</dbReference>
<dbReference type="PANTHER" id="PTHR11384:SF59">
    <property type="entry name" value="LYSOSOMAL COBALAMIN TRANSPORTER ABCD4"/>
    <property type="match status" value="1"/>
</dbReference>
<dbReference type="PROSITE" id="PS50893">
    <property type="entry name" value="ABC_TRANSPORTER_2"/>
    <property type="match status" value="1"/>
</dbReference>
<dbReference type="EMBL" id="CAIIXF020000008">
    <property type="protein sequence ID" value="CAH1792365.1"/>
    <property type="molecule type" value="Genomic_DNA"/>
</dbReference>
<protein>
    <recommendedName>
        <fullName evidence="11">ATP-binding cassette sub-family D member 4</fullName>
    </recommendedName>
</protein>
<evidence type="ECO:0000256" key="4">
    <source>
        <dbReference type="ARBA" id="ARBA00022989"/>
    </source>
</evidence>
<feature type="non-terminal residue" evidence="9">
    <location>
        <position position="622"/>
    </location>
</feature>
<evidence type="ECO:0000256" key="5">
    <source>
        <dbReference type="ARBA" id="ARBA00023136"/>
    </source>
</evidence>